<organism evidence="1 2">
    <name type="scientific">Capnocytophaga gingivalis</name>
    <dbReference type="NCBI Taxonomy" id="1017"/>
    <lineage>
        <taxon>Bacteria</taxon>
        <taxon>Pseudomonadati</taxon>
        <taxon>Bacteroidota</taxon>
        <taxon>Flavobacteriia</taxon>
        <taxon>Flavobacteriales</taxon>
        <taxon>Flavobacteriaceae</taxon>
        <taxon>Capnocytophaga</taxon>
    </lineage>
</organism>
<dbReference type="EMBL" id="JAYKBV010000001">
    <property type="protein sequence ID" value="MEB3039162.1"/>
    <property type="molecule type" value="Genomic_DNA"/>
</dbReference>
<accession>A0ABU5Y5F2</accession>
<dbReference type="Proteomes" id="UP001324270">
    <property type="component" value="Unassembled WGS sequence"/>
</dbReference>
<evidence type="ECO:0008006" key="3">
    <source>
        <dbReference type="Google" id="ProtNLM"/>
    </source>
</evidence>
<keyword evidence="2" id="KW-1185">Reference proteome</keyword>
<reference evidence="1 2" key="1">
    <citation type="submission" date="2023-12" db="EMBL/GenBank/DDBJ databases">
        <title>Genomic sequences of Capnocytophaga and Parvimonas strains.</title>
        <authorList>
            <person name="Watt R.M."/>
            <person name="Wang M."/>
            <person name="Yang T."/>
            <person name="Tong W.M."/>
        </authorList>
    </citation>
    <scope>NUCLEOTIDE SEQUENCE [LARGE SCALE GENOMIC DNA]</scope>
    <source>
        <strain evidence="1 2">CCUG 13156</strain>
    </source>
</reference>
<sequence length="232" mass="26801">MKTNIVMKSADRNLFGIIIKQNTKNGQSLSVTDLIKAYEKARFQYGWSEKNISMIMNSQGFIERVYHILNERGMIKVSFLSFMEFIKNEGFIKVLKGLGVWKTTGRGENKATYADPYIWVLLAMELNPLIYAKVVMWLTDSLIFNRILAGSEFMPMNRAIASIIPNPEYSLYCREINNKVFGRHERGIRDTATDKELRLISDIEKFIIQLIEQGILTNEQQLLRVITNYKAA</sequence>
<dbReference type="RefSeq" id="WP_323978563.1">
    <property type="nucleotide sequence ID" value="NZ_JAYKBV010000001.1"/>
</dbReference>
<evidence type="ECO:0000313" key="1">
    <source>
        <dbReference type="EMBL" id="MEB3039162.1"/>
    </source>
</evidence>
<protein>
    <recommendedName>
        <fullName evidence="3">KilA-N domain-containing protein</fullName>
    </recommendedName>
</protein>
<evidence type="ECO:0000313" key="2">
    <source>
        <dbReference type="Proteomes" id="UP001324270"/>
    </source>
</evidence>
<name>A0ABU5Y5F2_9FLAO</name>
<gene>
    <name evidence="1" type="ORF">VJJ49_00435</name>
</gene>
<proteinExistence type="predicted"/>
<comment type="caution">
    <text evidence="1">The sequence shown here is derived from an EMBL/GenBank/DDBJ whole genome shotgun (WGS) entry which is preliminary data.</text>
</comment>